<dbReference type="AlphaFoldDB" id="A0A7J6KNW3"/>
<feature type="compositionally biased region" description="Polar residues" evidence="1">
    <location>
        <begin position="85"/>
        <end position="117"/>
    </location>
</feature>
<feature type="compositionally biased region" description="Polar residues" evidence="1">
    <location>
        <begin position="339"/>
        <end position="348"/>
    </location>
</feature>
<gene>
    <name evidence="2" type="ORF">FOL47_003505</name>
</gene>
<reference evidence="2 3" key="1">
    <citation type="submission" date="2020-04" db="EMBL/GenBank/DDBJ databases">
        <title>Perkinsus chesapeaki whole genome sequence.</title>
        <authorList>
            <person name="Bogema D.R."/>
        </authorList>
    </citation>
    <scope>NUCLEOTIDE SEQUENCE [LARGE SCALE GENOMIC DNA]</scope>
    <source>
        <strain evidence="2">ATCC PRA-425</strain>
    </source>
</reference>
<dbReference type="OrthoDB" id="10396588at2759"/>
<dbReference type="EMBL" id="JAAPAO010002091">
    <property type="protein sequence ID" value="KAF4648261.1"/>
    <property type="molecule type" value="Genomic_DNA"/>
</dbReference>
<sequence length="392" mass="43949">MPNPVVESTSASASANMVENPLAELLELLEISEPSLLLWLSAAELETAMEDKPLSKKVQLRRTFFTYIDARNTSNQASHHHHRGTTNNQQTASPSNTTPSVVICPQGSSQAPPSTGQHRPFDNDITNVAYWCDMTNNYEHEKSLDSTKAISAVAHLKCPDNEPYKGNSDARSINYFLSIIRCEAKQTASGPRLCFVYLSNCLNQSVKRKLQVYLENNMDPLLYLKDYILTLSLSLCYLQQKYSLSNSHSEVLRYFTEVAMDDGDNDIYGYLDRIESAVTMCESVGLHLQPSQINEHYREGLNSTLKCTASQNYSAIEDIQQLTQSLRSHIRCNPNIYNPNKTTNIHNNPTRATTATAPPQASKPKVQRVEDPALVKLCREQGVCLAWTARKQ</sequence>
<feature type="compositionally biased region" description="Low complexity" evidence="1">
    <location>
        <begin position="349"/>
        <end position="364"/>
    </location>
</feature>
<evidence type="ECO:0000256" key="1">
    <source>
        <dbReference type="SAM" id="MobiDB-lite"/>
    </source>
</evidence>
<dbReference type="Proteomes" id="UP000591131">
    <property type="component" value="Unassembled WGS sequence"/>
</dbReference>
<proteinExistence type="predicted"/>
<name>A0A7J6KNW3_PERCH</name>
<comment type="caution">
    <text evidence="2">The sequence shown here is derived from an EMBL/GenBank/DDBJ whole genome shotgun (WGS) entry which is preliminary data.</text>
</comment>
<organism evidence="2 3">
    <name type="scientific">Perkinsus chesapeaki</name>
    <name type="common">Clam parasite</name>
    <name type="synonym">Perkinsus andrewsi</name>
    <dbReference type="NCBI Taxonomy" id="330153"/>
    <lineage>
        <taxon>Eukaryota</taxon>
        <taxon>Sar</taxon>
        <taxon>Alveolata</taxon>
        <taxon>Perkinsozoa</taxon>
        <taxon>Perkinsea</taxon>
        <taxon>Perkinsida</taxon>
        <taxon>Perkinsidae</taxon>
        <taxon>Perkinsus</taxon>
    </lineage>
</organism>
<accession>A0A7J6KNW3</accession>
<feature type="non-terminal residue" evidence="2">
    <location>
        <position position="392"/>
    </location>
</feature>
<feature type="region of interest" description="Disordered" evidence="1">
    <location>
        <begin position="339"/>
        <end position="366"/>
    </location>
</feature>
<feature type="region of interest" description="Disordered" evidence="1">
    <location>
        <begin position="73"/>
        <end position="119"/>
    </location>
</feature>
<evidence type="ECO:0000313" key="2">
    <source>
        <dbReference type="EMBL" id="KAF4648261.1"/>
    </source>
</evidence>
<evidence type="ECO:0000313" key="3">
    <source>
        <dbReference type="Proteomes" id="UP000591131"/>
    </source>
</evidence>
<keyword evidence="3" id="KW-1185">Reference proteome</keyword>
<protein>
    <submittedName>
        <fullName evidence="2">Uncharacterized protein</fullName>
    </submittedName>
</protein>